<comment type="similarity">
    <text evidence="1">Belongs to the universal ribosomal protein uL10 family.</text>
</comment>
<dbReference type="SUPFAM" id="SSF160369">
    <property type="entry name" value="Ribosomal protein L10-like"/>
    <property type="match status" value="1"/>
</dbReference>
<protein>
    <submittedName>
        <fullName evidence="6">Large subunit ribosomal protein L10</fullName>
    </submittedName>
</protein>
<evidence type="ECO:0000256" key="5">
    <source>
        <dbReference type="SAM" id="SignalP"/>
    </source>
</evidence>
<feature type="chain" id="PRO_5003656963" evidence="5">
    <location>
        <begin position="17"/>
        <end position="228"/>
    </location>
</feature>
<dbReference type="EMBL" id="JU980404">
    <property type="protein sequence ID" value="AFJ69467.1"/>
    <property type="molecule type" value="mRNA"/>
</dbReference>
<dbReference type="InterPro" id="IPR022973">
    <property type="entry name" value="Ribosomal_uL10_bac"/>
</dbReference>
<keyword evidence="3" id="KW-0687">Ribonucleoprotein</keyword>
<feature type="region of interest" description="Disordered" evidence="4">
    <location>
        <begin position="208"/>
        <end position="228"/>
    </location>
</feature>
<dbReference type="CDD" id="cd05797">
    <property type="entry name" value="Ribosomal_L10"/>
    <property type="match status" value="1"/>
</dbReference>
<evidence type="ECO:0000256" key="3">
    <source>
        <dbReference type="ARBA" id="ARBA00023274"/>
    </source>
</evidence>
<keyword evidence="5" id="KW-0732">Signal</keyword>
<gene>
    <name evidence="6" type="ORF">NGATSA_3024500</name>
</gene>
<evidence type="ECO:0000256" key="4">
    <source>
        <dbReference type="SAM" id="MobiDB-lite"/>
    </source>
</evidence>
<dbReference type="InterPro" id="IPR001790">
    <property type="entry name" value="Ribosomal_uL10"/>
</dbReference>
<dbReference type="GO" id="GO:1990904">
    <property type="term" value="C:ribonucleoprotein complex"/>
    <property type="evidence" value="ECO:0007669"/>
    <property type="project" value="UniProtKB-KW"/>
</dbReference>
<sequence length="228" mass="25124">MKSICLVSLLFAGAAAFQMPLSSRQPKTALKAGSAYVSTRTGKEERLTEYKGWLENAEMIFAIPAQGMTVKQVSQLRKAVPEDTKVRVAKNTILKRAIEGDSRWSVVGDSLFESNMWFFVGNDLKGTFDGYETFLKENKPLRETHNFKFGVLDGELLDTAGVEKISKLPGKLELYTKLAFALKQPSTRLAKTLKAAPTKLTRAIKLSFEEGKEGDEEAAAPAEEPAAE</sequence>
<evidence type="ECO:0000256" key="2">
    <source>
        <dbReference type="ARBA" id="ARBA00022980"/>
    </source>
</evidence>
<feature type="signal peptide" evidence="5">
    <location>
        <begin position="1"/>
        <end position="16"/>
    </location>
</feature>
<organism evidence="6">
    <name type="scientific">Nannochloropsis gaditana (strain CCMP526)</name>
    <name type="common">Green microalga</name>
    <name type="synonym">Microchloropsis gaditana</name>
    <dbReference type="NCBI Taxonomy" id="1093141"/>
    <lineage>
        <taxon>Eukaryota</taxon>
        <taxon>Sar</taxon>
        <taxon>Stramenopiles</taxon>
        <taxon>Ochrophyta</taxon>
        <taxon>Eustigmatophyceae</taxon>
        <taxon>Eustigmatales</taxon>
        <taxon>Monodopsidaceae</taxon>
        <taxon>Nannochloropsis</taxon>
    </lineage>
</organism>
<dbReference type="GO" id="GO:0005840">
    <property type="term" value="C:ribosome"/>
    <property type="evidence" value="ECO:0007669"/>
    <property type="project" value="UniProtKB-KW"/>
</dbReference>
<accession>I2CRD4</accession>
<keyword evidence="2 6" id="KW-0689">Ribosomal protein</keyword>
<proteinExistence type="evidence at transcript level"/>
<dbReference type="InterPro" id="IPR043141">
    <property type="entry name" value="Ribosomal_uL10-like_sf"/>
</dbReference>
<dbReference type="Pfam" id="PF00466">
    <property type="entry name" value="Ribosomal_L10"/>
    <property type="match status" value="1"/>
</dbReference>
<evidence type="ECO:0000256" key="1">
    <source>
        <dbReference type="ARBA" id="ARBA00008889"/>
    </source>
</evidence>
<reference evidence="6" key="1">
    <citation type="journal article" date="2012" name="Bioengineered">
        <title>Additional insights into the genome of the oleaginous model alga Nannochloropsis gaditana.</title>
        <authorList>
            <person name="Jinkerson R.E."/>
            <person name="Radakovits R."/>
            <person name="Posewitz M.C."/>
        </authorList>
    </citation>
    <scope>NUCLEOTIDE SEQUENCE</scope>
    <source>
        <strain evidence="6">CCMP526</strain>
    </source>
</reference>
<name>I2CRD4_NANGC</name>
<feature type="compositionally biased region" description="Low complexity" evidence="4">
    <location>
        <begin position="219"/>
        <end position="228"/>
    </location>
</feature>
<reference evidence="6" key="2">
    <citation type="journal article" date="2012" name="Nat. Commun.">
        <title>Draft genome sequence and genetic transformation of the oleaginous alga Nannochloropis gaditana.</title>
        <authorList>
            <person name="Radakovits R."/>
            <person name="Jinkerson R.E."/>
            <person name="Fuerstenberg S.I."/>
            <person name="Tae H."/>
            <person name="Settlage R.E."/>
            <person name="Boore J.L."/>
            <person name="Posewitz M.C."/>
        </authorList>
    </citation>
    <scope>NUCLEOTIDE SEQUENCE</scope>
    <source>
        <strain evidence="6">CCMP526</strain>
    </source>
</reference>
<dbReference type="NCBIfam" id="NF000955">
    <property type="entry name" value="PRK00099.1-1"/>
    <property type="match status" value="1"/>
</dbReference>
<evidence type="ECO:0000313" key="6">
    <source>
        <dbReference type="EMBL" id="AFJ69467.1"/>
    </source>
</evidence>
<dbReference type="PANTHER" id="PTHR11560">
    <property type="entry name" value="39S RIBOSOMAL PROTEIN L10, MITOCHONDRIAL"/>
    <property type="match status" value="1"/>
</dbReference>
<dbReference type="InterPro" id="IPR047865">
    <property type="entry name" value="Ribosomal_uL10_bac_type"/>
</dbReference>
<dbReference type="HAMAP" id="MF_00362">
    <property type="entry name" value="Ribosomal_uL10"/>
    <property type="match status" value="1"/>
</dbReference>
<dbReference type="AlphaFoldDB" id="I2CRD4"/>
<dbReference type="Gene3D" id="3.30.70.1730">
    <property type="match status" value="1"/>
</dbReference>